<evidence type="ECO:0000313" key="5">
    <source>
        <dbReference type="EMBL" id="PIQ88406.1"/>
    </source>
</evidence>
<dbReference type="InterPro" id="IPR000160">
    <property type="entry name" value="GGDEF_dom"/>
</dbReference>
<sequence>MTEQEKIFQLKDELDKVRAELNVLYEISNAMRTSLKLDDVLYIILTGVTAHVGLGFNRAMLFLVNEHKAMIEGSMGIGPHTAEEANQIWKQIDKEKSNLDNLISNYKASSTAKDSKFNSLVTSMNFPLNEAEGGIIAQSILKDASINVSSETISRYENDPLLSKIHMEEFAVVPLKTKEKTIGAIVVDNLFNKEPVTHDDLRILVMFANQAGLAIENSRLYEETVLRSQINFLTKLWNHGYFQNKLEEEFKNAQENEYYLSLIMMDLDNFKELNDSLGHQVGDTVLNKTSKIIKEYCRKSDYPCRYGGEEFAIILPYTNKKEAYMIAERIRKTVEESTYLHKQAPINKKISISAGISCFPEDKTSDKATLLDMADKALYQAKHNGKNKTCFFSDC</sequence>
<proteinExistence type="predicted"/>
<dbReference type="AlphaFoldDB" id="A0A2H0LVM1"/>
<accession>A0A2H0LVM1</accession>
<dbReference type="SUPFAM" id="SSF55781">
    <property type="entry name" value="GAF domain-like"/>
    <property type="match status" value="1"/>
</dbReference>
<evidence type="ECO:0000256" key="3">
    <source>
        <dbReference type="SAM" id="Phobius"/>
    </source>
</evidence>
<evidence type="ECO:0000256" key="1">
    <source>
        <dbReference type="ARBA" id="ARBA00012528"/>
    </source>
</evidence>
<comment type="caution">
    <text evidence="5">The sequence shown here is derived from an EMBL/GenBank/DDBJ whole genome shotgun (WGS) entry which is preliminary data.</text>
</comment>
<dbReference type="InterPro" id="IPR029787">
    <property type="entry name" value="Nucleotide_cyclase"/>
</dbReference>
<dbReference type="NCBIfam" id="TIGR00254">
    <property type="entry name" value="GGDEF"/>
    <property type="match status" value="1"/>
</dbReference>
<dbReference type="CDD" id="cd01949">
    <property type="entry name" value="GGDEF"/>
    <property type="match status" value="1"/>
</dbReference>
<dbReference type="PANTHER" id="PTHR45138:SF9">
    <property type="entry name" value="DIGUANYLATE CYCLASE DGCM-RELATED"/>
    <property type="match status" value="1"/>
</dbReference>
<dbReference type="SMART" id="SM00065">
    <property type="entry name" value="GAF"/>
    <property type="match status" value="1"/>
</dbReference>
<dbReference type="Pfam" id="PF01590">
    <property type="entry name" value="GAF"/>
    <property type="match status" value="1"/>
</dbReference>
<dbReference type="PROSITE" id="PS50887">
    <property type="entry name" value="GGDEF"/>
    <property type="match status" value="1"/>
</dbReference>
<keyword evidence="3" id="KW-0472">Membrane</keyword>
<dbReference type="EC" id="2.7.7.65" evidence="1"/>
<dbReference type="FunFam" id="3.30.70.270:FF:000001">
    <property type="entry name" value="Diguanylate cyclase domain protein"/>
    <property type="match status" value="1"/>
</dbReference>
<keyword evidence="3" id="KW-1133">Transmembrane helix</keyword>
<dbReference type="EMBL" id="PCWA01000109">
    <property type="protein sequence ID" value="PIQ88406.1"/>
    <property type="molecule type" value="Genomic_DNA"/>
</dbReference>
<gene>
    <name evidence="5" type="ORF">COV72_08875</name>
</gene>
<dbReference type="Proteomes" id="UP000229641">
    <property type="component" value="Unassembled WGS sequence"/>
</dbReference>
<feature type="domain" description="GGDEF" evidence="4">
    <location>
        <begin position="258"/>
        <end position="394"/>
    </location>
</feature>
<dbReference type="Gene3D" id="3.30.70.270">
    <property type="match status" value="1"/>
</dbReference>
<dbReference type="Pfam" id="PF00990">
    <property type="entry name" value="GGDEF"/>
    <property type="match status" value="1"/>
</dbReference>
<dbReference type="GO" id="GO:0043709">
    <property type="term" value="P:cell adhesion involved in single-species biofilm formation"/>
    <property type="evidence" value="ECO:0007669"/>
    <property type="project" value="TreeGrafter"/>
</dbReference>
<dbReference type="PANTHER" id="PTHR45138">
    <property type="entry name" value="REGULATORY COMPONENTS OF SENSORY TRANSDUCTION SYSTEM"/>
    <property type="match status" value="1"/>
</dbReference>
<dbReference type="Gene3D" id="3.30.450.40">
    <property type="match status" value="1"/>
</dbReference>
<reference evidence="5 6" key="1">
    <citation type="submission" date="2017-09" db="EMBL/GenBank/DDBJ databases">
        <title>Depth-based differentiation of microbial function through sediment-hosted aquifers and enrichment of novel symbionts in the deep terrestrial subsurface.</title>
        <authorList>
            <person name="Probst A.J."/>
            <person name="Ladd B."/>
            <person name="Jarett J.K."/>
            <person name="Geller-Mcgrath D.E."/>
            <person name="Sieber C.M."/>
            <person name="Emerson J.B."/>
            <person name="Anantharaman K."/>
            <person name="Thomas B.C."/>
            <person name="Malmstrom R."/>
            <person name="Stieglmeier M."/>
            <person name="Klingl A."/>
            <person name="Woyke T."/>
            <person name="Ryan C.M."/>
            <person name="Banfield J.F."/>
        </authorList>
    </citation>
    <scope>NUCLEOTIDE SEQUENCE [LARGE SCALE GENOMIC DNA]</scope>
    <source>
        <strain evidence="5">CG11_big_fil_rev_8_21_14_0_20_42_13</strain>
    </source>
</reference>
<dbReference type="InterPro" id="IPR050469">
    <property type="entry name" value="Diguanylate_Cyclase"/>
</dbReference>
<evidence type="ECO:0000259" key="4">
    <source>
        <dbReference type="PROSITE" id="PS50887"/>
    </source>
</evidence>
<name>A0A2H0LVM1_9BACT</name>
<dbReference type="GO" id="GO:0052621">
    <property type="term" value="F:diguanylate cyclase activity"/>
    <property type="evidence" value="ECO:0007669"/>
    <property type="project" value="UniProtKB-EC"/>
</dbReference>
<feature type="transmembrane region" description="Helical" evidence="3">
    <location>
        <begin position="40"/>
        <end position="64"/>
    </location>
</feature>
<comment type="catalytic activity">
    <reaction evidence="2">
        <text>2 GTP = 3',3'-c-di-GMP + 2 diphosphate</text>
        <dbReference type="Rhea" id="RHEA:24898"/>
        <dbReference type="ChEBI" id="CHEBI:33019"/>
        <dbReference type="ChEBI" id="CHEBI:37565"/>
        <dbReference type="ChEBI" id="CHEBI:58805"/>
        <dbReference type="EC" id="2.7.7.65"/>
    </reaction>
</comment>
<dbReference type="GO" id="GO:0005886">
    <property type="term" value="C:plasma membrane"/>
    <property type="evidence" value="ECO:0007669"/>
    <property type="project" value="TreeGrafter"/>
</dbReference>
<dbReference type="SMART" id="SM00267">
    <property type="entry name" value="GGDEF"/>
    <property type="match status" value="1"/>
</dbReference>
<dbReference type="InterPro" id="IPR029016">
    <property type="entry name" value="GAF-like_dom_sf"/>
</dbReference>
<dbReference type="SUPFAM" id="SSF55073">
    <property type="entry name" value="Nucleotide cyclase"/>
    <property type="match status" value="1"/>
</dbReference>
<keyword evidence="3" id="KW-0812">Transmembrane</keyword>
<dbReference type="InterPro" id="IPR043128">
    <property type="entry name" value="Rev_trsase/Diguanyl_cyclase"/>
</dbReference>
<dbReference type="InterPro" id="IPR003018">
    <property type="entry name" value="GAF"/>
</dbReference>
<evidence type="ECO:0000313" key="6">
    <source>
        <dbReference type="Proteomes" id="UP000229641"/>
    </source>
</evidence>
<dbReference type="GO" id="GO:1902201">
    <property type="term" value="P:negative regulation of bacterial-type flagellum-dependent cell motility"/>
    <property type="evidence" value="ECO:0007669"/>
    <property type="project" value="TreeGrafter"/>
</dbReference>
<evidence type="ECO:0000256" key="2">
    <source>
        <dbReference type="ARBA" id="ARBA00034247"/>
    </source>
</evidence>
<protein>
    <recommendedName>
        <fullName evidence="1">diguanylate cyclase</fullName>
        <ecNumber evidence="1">2.7.7.65</ecNumber>
    </recommendedName>
</protein>
<organism evidence="5 6">
    <name type="scientific">Candidatus Ghiorseimicrobium undicola</name>
    <dbReference type="NCBI Taxonomy" id="1974746"/>
    <lineage>
        <taxon>Bacteria</taxon>
        <taxon>Pseudomonadati</taxon>
        <taxon>Candidatus Omnitrophota</taxon>
        <taxon>Candidatus Ghiorseimicrobium</taxon>
    </lineage>
</organism>